<dbReference type="RefSeq" id="XP_005841112.1">
    <property type="nucleotide sequence ID" value="XM_005841055.1"/>
</dbReference>
<reference evidence="6" key="2">
    <citation type="submission" date="2012-11" db="EMBL/GenBank/DDBJ databases">
        <authorList>
            <person name="Kuo A."/>
            <person name="Curtis B.A."/>
            <person name="Tanifuji G."/>
            <person name="Burki F."/>
            <person name="Gruber A."/>
            <person name="Irimia M."/>
            <person name="Maruyama S."/>
            <person name="Arias M.C."/>
            <person name="Ball S.G."/>
            <person name="Gile G.H."/>
            <person name="Hirakawa Y."/>
            <person name="Hopkins J.F."/>
            <person name="Rensing S.A."/>
            <person name="Schmutz J."/>
            <person name="Symeonidi A."/>
            <person name="Elias M."/>
            <person name="Eveleigh R.J."/>
            <person name="Herman E.K."/>
            <person name="Klute M.J."/>
            <person name="Nakayama T."/>
            <person name="Obornik M."/>
            <person name="Reyes-Prieto A."/>
            <person name="Armbrust E.V."/>
            <person name="Aves S.J."/>
            <person name="Beiko R.G."/>
            <person name="Coutinho P."/>
            <person name="Dacks J.B."/>
            <person name="Durnford D.G."/>
            <person name="Fast N.M."/>
            <person name="Green B.R."/>
            <person name="Grisdale C."/>
            <person name="Hempe F."/>
            <person name="Henrissat B."/>
            <person name="Hoppner M.P."/>
            <person name="Ishida K.-I."/>
            <person name="Kim E."/>
            <person name="Koreny L."/>
            <person name="Kroth P.G."/>
            <person name="Liu Y."/>
            <person name="Malik S.-B."/>
            <person name="Maier U.G."/>
            <person name="McRose D."/>
            <person name="Mock T."/>
            <person name="Neilson J.A."/>
            <person name="Onodera N.T."/>
            <person name="Poole A.M."/>
            <person name="Pritham E.J."/>
            <person name="Richards T.A."/>
            <person name="Rocap G."/>
            <person name="Roy S.W."/>
            <person name="Sarai C."/>
            <person name="Schaack S."/>
            <person name="Shirato S."/>
            <person name="Slamovits C.H."/>
            <person name="Spencer D.F."/>
            <person name="Suzuki S."/>
            <person name="Worden A.Z."/>
            <person name="Zauner S."/>
            <person name="Barry K."/>
            <person name="Bell C."/>
            <person name="Bharti A.K."/>
            <person name="Crow J.A."/>
            <person name="Grimwood J."/>
            <person name="Kramer R."/>
            <person name="Lindquist E."/>
            <person name="Lucas S."/>
            <person name="Salamov A."/>
            <person name="McFadden G.I."/>
            <person name="Lane C.E."/>
            <person name="Keeling P.J."/>
            <person name="Gray M.W."/>
            <person name="Grigoriev I.V."/>
            <person name="Archibald J.M."/>
        </authorList>
    </citation>
    <scope>NUCLEOTIDE SEQUENCE</scope>
    <source>
        <strain evidence="6">CCMP2712</strain>
    </source>
</reference>
<reference evidence="4 6" key="1">
    <citation type="journal article" date="2012" name="Nature">
        <title>Algal genomes reveal evolutionary mosaicism and the fate of nucleomorphs.</title>
        <authorList>
            <consortium name="DOE Joint Genome Institute"/>
            <person name="Curtis B.A."/>
            <person name="Tanifuji G."/>
            <person name="Burki F."/>
            <person name="Gruber A."/>
            <person name="Irimia M."/>
            <person name="Maruyama S."/>
            <person name="Arias M.C."/>
            <person name="Ball S.G."/>
            <person name="Gile G.H."/>
            <person name="Hirakawa Y."/>
            <person name="Hopkins J.F."/>
            <person name="Kuo A."/>
            <person name="Rensing S.A."/>
            <person name="Schmutz J."/>
            <person name="Symeonidi A."/>
            <person name="Elias M."/>
            <person name="Eveleigh R.J."/>
            <person name="Herman E.K."/>
            <person name="Klute M.J."/>
            <person name="Nakayama T."/>
            <person name="Obornik M."/>
            <person name="Reyes-Prieto A."/>
            <person name="Armbrust E.V."/>
            <person name="Aves S.J."/>
            <person name="Beiko R.G."/>
            <person name="Coutinho P."/>
            <person name="Dacks J.B."/>
            <person name="Durnford D.G."/>
            <person name="Fast N.M."/>
            <person name="Green B.R."/>
            <person name="Grisdale C.J."/>
            <person name="Hempel F."/>
            <person name="Henrissat B."/>
            <person name="Hoppner M.P."/>
            <person name="Ishida K."/>
            <person name="Kim E."/>
            <person name="Koreny L."/>
            <person name="Kroth P.G."/>
            <person name="Liu Y."/>
            <person name="Malik S.B."/>
            <person name="Maier U.G."/>
            <person name="McRose D."/>
            <person name="Mock T."/>
            <person name="Neilson J.A."/>
            <person name="Onodera N.T."/>
            <person name="Poole A.M."/>
            <person name="Pritham E.J."/>
            <person name="Richards T.A."/>
            <person name="Rocap G."/>
            <person name="Roy S.W."/>
            <person name="Sarai C."/>
            <person name="Schaack S."/>
            <person name="Shirato S."/>
            <person name="Slamovits C.H."/>
            <person name="Spencer D.F."/>
            <person name="Suzuki S."/>
            <person name="Worden A.Z."/>
            <person name="Zauner S."/>
            <person name="Barry K."/>
            <person name="Bell C."/>
            <person name="Bharti A.K."/>
            <person name="Crow J.A."/>
            <person name="Grimwood J."/>
            <person name="Kramer R."/>
            <person name="Lindquist E."/>
            <person name="Lucas S."/>
            <person name="Salamov A."/>
            <person name="McFadden G.I."/>
            <person name="Lane C.E."/>
            <person name="Keeling P.J."/>
            <person name="Gray M.W."/>
            <person name="Grigoriev I.V."/>
            <person name="Archibald J.M."/>
        </authorList>
    </citation>
    <scope>NUCLEOTIDE SEQUENCE</scope>
    <source>
        <strain evidence="4 6">CCMP2712</strain>
    </source>
</reference>
<dbReference type="GO" id="GO:0016020">
    <property type="term" value="C:membrane"/>
    <property type="evidence" value="ECO:0007669"/>
    <property type="project" value="TreeGrafter"/>
</dbReference>
<protein>
    <recommendedName>
        <fullName evidence="3">C2 domain-containing protein</fullName>
    </recommendedName>
</protein>
<evidence type="ECO:0000256" key="2">
    <source>
        <dbReference type="ARBA" id="ARBA00022837"/>
    </source>
</evidence>
<dbReference type="Gene3D" id="2.60.40.150">
    <property type="entry name" value="C2 domain"/>
    <property type="match status" value="1"/>
</dbReference>
<evidence type="ECO:0000259" key="3">
    <source>
        <dbReference type="PROSITE" id="PS50004"/>
    </source>
</evidence>
<proteinExistence type="predicted"/>
<dbReference type="EnsemblProtists" id="EKX54132">
    <property type="protein sequence ID" value="EKX54132"/>
    <property type="gene ID" value="GUITHDRAFT_150163"/>
</dbReference>
<evidence type="ECO:0000313" key="4">
    <source>
        <dbReference type="EMBL" id="EKX54132.1"/>
    </source>
</evidence>
<dbReference type="KEGG" id="gtt:GUITHDRAFT_150163"/>
<dbReference type="SUPFAM" id="SSF49562">
    <property type="entry name" value="C2 domain (Calcium/lipid-binding domain, CaLB)"/>
    <property type="match status" value="1"/>
</dbReference>
<dbReference type="InterPro" id="IPR035892">
    <property type="entry name" value="C2_domain_sf"/>
</dbReference>
<dbReference type="AlphaFoldDB" id="L1K0I7"/>
<dbReference type="STRING" id="905079.L1K0I7"/>
<dbReference type="GO" id="GO:0005509">
    <property type="term" value="F:calcium ion binding"/>
    <property type="evidence" value="ECO:0007669"/>
    <property type="project" value="TreeGrafter"/>
</dbReference>
<sequence>MDVIRKSDPYCVAYVDGEVRQEIFMTETVSSCLDPTWNANFKWALYPDVTCVTIAVWDRDNVTADDLIGTAFIDILDLAPDETSRELELSLENPRLRRRLIKSRILVRIDVVSDKPGRENPSEEMGD</sequence>
<evidence type="ECO:0000256" key="1">
    <source>
        <dbReference type="ARBA" id="ARBA00022723"/>
    </source>
</evidence>
<evidence type="ECO:0000313" key="6">
    <source>
        <dbReference type="Proteomes" id="UP000011087"/>
    </source>
</evidence>
<dbReference type="PaxDb" id="55529-EKX54132"/>
<keyword evidence="6" id="KW-1185">Reference proteome</keyword>
<dbReference type="HOGENOM" id="CLU_1974759_0_0_1"/>
<organism evidence="4">
    <name type="scientific">Guillardia theta (strain CCMP2712)</name>
    <name type="common">Cryptophyte</name>
    <dbReference type="NCBI Taxonomy" id="905079"/>
    <lineage>
        <taxon>Eukaryota</taxon>
        <taxon>Cryptophyceae</taxon>
        <taxon>Pyrenomonadales</taxon>
        <taxon>Geminigeraceae</taxon>
        <taxon>Guillardia</taxon>
    </lineage>
</organism>
<dbReference type="GeneID" id="17310748"/>
<reference evidence="5" key="3">
    <citation type="submission" date="2016-03" db="UniProtKB">
        <authorList>
            <consortium name="EnsemblProtists"/>
        </authorList>
    </citation>
    <scope>IDENTIFICATION</scope>
</reference>
<dbReference type="eggNOG" id="KOG1030">
    <property type="taxonomic scope" value="Eukaryota"/>
</dbReference>
<dbReference type="EMBL" id="JH992968">
    <property type="protein sequence ID" value="EKX54132.1"/>
    <property type="molecule type" value="Genomic_DNA"/>
</dbReference>
<dbReference type="PANTHER" id="PTHR45911">
    <property type="entry name" value="C2 DOMAIN-CONTAINING PROTEIN"/>
    <property type="match status" value="1"/>
</dbReference>
<keyword evidence="1" id="KW-0479">Metal-binding</keyword>
<dbReference type="PANTHER" id="PTHR45911:SF4">
    <property type="entry name" value="MULTIPLE C2 AND TRANSMEMBRANE DOMAIN-CONTAINING PROTEIN"/>
    <property type="match status" value="1"/>
</dbReference>
<dbReference type="InterPro" id="IPR000008">
    <property type="entry name" value="C2_dom"/>
</dbReference>
<dbReference type="OrthoDB" id="419768at2759"/>
<name>L1K0I7_GUITC</name>
<dbReference type="PROSITE" id="PS50004">
    <property type="entry name" value="C2"/>
    <property type="match status" value="1"/>
</dbReference>
<feature type="domain" description="C2" evidence="3">
    <location>
        <begin position="1"/>
        <end position="91"/>
    </location>
</feature>
<dbReference type="Proteomes" id="UP000011087">
    <property type="component" value="Unassembled WGS sequence"/>
</dbReference>
<dbReference type="Pfam" id="PF00168">
    <property type="entry name" value="C2"/>
    <property type="match status" value="1"/>
</dbReference>
<evidence type="ECO:0000313" key="5">
    <source>
        <dbReference type="EnsemblProtists" id="EKX54132"/>
    </source>
</evidence>
<keyword evidence="2" id="KW-0106">Calcium</keyword>
<gene>
    <name evidence="4" type="ORF">GUITHDRAFT_150163</name>
</gene>
<accession>L1K0I7</accession>